<feature type="signal peptide" evidence="2">
    <location>
        <begin position="1"/>
        <end position="17"/>
    </location>
</feature>
<dbReference type="PROSITE" id="PS51257">
    <property type="entry name" value="PROKAR_LIPOPROTEIN"/>
    <property type="match status" value="1"/>
</dbReference>
<name>A0A4R6H6G9_9BACT</name>
<accession>A0A4R6H6G9</accession>
<keyword evidence="2" id="KW-0732">Signal</keyword>
<dbReference type="Proteomes" id="UP000294848">
    <property type="component" value="Unassembled WGS sequence"/>
</dbReference>
<evidence type="ECO:0008006" key="5">
    <source>
        <dbReference type="Google" id="ProtNLM"/>
    </source>
</evidence>
<dbReference type="Gene3D" id="1.20.5.320">
    <property type="entry name" value="6-Phosphogluconate Dehydrogenase, domain 3"/>
    <property type="match status" value="1"/>
</dbReference>
<protein>
    <recommendedName>
        <fullName evidence="5">Collagen-like protein</fullName>
    </recommendedName>
</protein>
<evidence type="ECO:0000256" key="2">
    <source>
        <dbReference type="SAM" id="SignalP"/>
    </source>
</evidence>
<comment type="caution">
    <text evidence="3">The sequence shown here is derived from an EMBL/GenBank/DDBJ whole genome shotgun (WGS) entry which is preliminary data.</text>
</comment>
<evidence type="ECO:0000313" key="4">
    <source>
        <dbReference type="Proteomes" id="UP000294848"/>
    </source>
</evidence>
<organism evidence="3 4">
    <name type="scientific">Sunxiuqinia elliptica</name>
    <dbReference type="NCBI Taxonomy" id="655355"/>
    <lineage>
        <taxon>Bacteria</taxon>
        <taxon>Pseudomonadati</taxon>
        <taxon>Bacteroidota</taxon>
        <taxon>Bacteroidia</taxon>
        <taxon>Marinilabiliales</taxon>
        <taxon>Prolixibacteraceae</taxon>
        <taxon>Sunxiuqinia</taxon>
    </lineage>
</organism>
<dbReference type="AlphaFoldDB" id="A0A4R6H6G9"/>
<dbReference type="EMBL" id="SNWI01000002">
    <property type="protein sequence ID" value="TDO03822.1"/>
    <property type="molecule type" value="Genomic_DNA"/>
</dbReference>
<feature type="region of interest" description="Disordered" evidence="1">
    <location>
        <begin position="25"/>
        <end position="44"/>
    </location>
</feature>
<proteinExistence type="predicted"/>
<gene>
    <name evidence="3" type="ORF">DET52_102157</name>
</gene>
<reference evidence="3 4" key="1">
    <citation type="submission" date="2019-03" db="EMBL/GenBank/DDBJ databases">
        <title>Freshwater and sediment microbial communities from various areas in North America, analyzing microbe dynamics in response to fracking.</title>
        <authorList>
            <person name="Lamendella R."/>
        </authorList>
    </citation>
    <scope>NUCLEOTIDE SEQUENCE [LARGE SCALE GENOMIC DNA]</scope>
    <source>
        <strain evidence="3 4">114D</strain>
    </source>
</reference>
<evidence type="ECO:0000256" key="1">
    <source>
        <dbReference type="SAM" id="MobiDB-lite"/>
    </source>
</evidence>
<dbReference type="RefSeq" id="WP_133464195.1">
    <property type="nucleotide sequence ID" value="NZ_SNWI01000002.1"/>
</dbReference>
<sequence length="188" mass="20823">MKTITRILLVVSLAVFAACEGPVGPPGPPGFDGEDGLDGQPGEETGAYLFELEGTFSEANDYTLEYLFPNDFEVLETDVMMVYILWEQAESTTGEVLNVWRPLPQTVVLQDGGVIQYNFDYTVVDVRVFLDETVGELLPEETDNQFFRIAVLPGTGIDLKSIDVNNLDAVMKTFSLNEKSVKKISIEK</sequence>
<evidence type="ECO:0000313" key="3">
    <source>
        <dbReference type="EMBL" id="TDO03822.1"/>
    </source>
</evidence>
<dbReference type="OrthoDB" id="1524444at2"/>
<feature type="chain" id="PRO_5020547253" description="Collagen-like protein" evidence="2">
    <location>
        <begin position="18"/>
        <end position="188"/>
    </location>
</feature>